<evidence type="ECO:0000313" key="5">
    <source>
        <dbReference type="EMBL" id="JAQ15908.1"/>
    </source>
</evidence>
<dbReference type="AlphaFoldDB" id="A0A0A9XUP2"/>
<protein>
    <submittedName>
        <fullName evidence="3">LYR motif-containing protein 5</fullName>
    </submittedName>
</protein>
<comment type="similarity">
    <text evidence="1">Belongs to the complex I LYR family.</text>
</comment>
<proteinExistence type="inferred from homology"/>
<dbReference type="PANTHER" id="PTHR21024">
    <property type="entry name" value="GROWTH HORMONE-INDUCIBLE SOLUBLE PROTEIN-RELATED"/>
    <property type="match status" value="1"/>
</dbReference>
<gene>
    <name evidence="3" type="primary">LYRM5_1</name>
    <name evidence="5" type="synonym">LYRM5</name>
    <name evidence="2" type="synonym">LYRM5_0</name>
    <name evidence="3" type="ORF">CM83_32619</name>
    <name evidence="2" type="ORF">CM83_32620</name>
    <name evidence="5" type="ORF">g.33055</name>
</gene>
<organism evidence="3">
    <name type="scientific">Lygus hesperus</name>
    <name type="common">Western plant bug</name>
    <dbReference type="NCBI Taxonomy" id="30085"/>
    <lineage>
        <taxon>Eukaryota</taxon>
        <taxon>Metazoa</taxon>
        <taxon>Ecdysozoa</taxon>
        <taxon>Arthropoda</taxon>
        <taxon>Hexapoda</taxon>
        <taxon>Insecta</taxon>
        <taxon>Pterygota</taxon>
        <taxon>Neoptera</taxon>
        <taxon>Paraneoptera</taxon>
        <taxon>Hemiptera</taxon>
        <taxon>Heteroptera</taxon>
        <taxon>Panheteroptera</taxon>
        <taxon>Cimicomorpha</taxon>
        <taxon>Miridae</taxon>
        <taxon>Mirini</taxon>
        <taxon>Lygus</taxon>
    </lineage>
</organism>
<name>A0A0A9XUP2_LYGHE</name>
<sequence length="99" mass="11744">MSQRAKVIELYKTLLHLGKDYPLGFDYFRTRLKGAFLKNKDVTDSEQVKKLIGHGEYVVKELEALYMLKKYRTLKRRYEKEVIMPIEESRSEKTSSPKL</sequence>
<reference evidence="4" key="3">
    <citation type="submission" date="2014-09" db="EMBL/GenBank/DDBJ databases">
        <authorList>
            <person name="Magalhaes I.L.F."/>
            <person name="Oliveira U."/>
            <person name="Santos F.R."/>
            <person name="Vidigal T.H.D.A."/>
            <person name="Brescovit A.D."/>
            <person name="Santos A.J."/>
        </authorList>
    </citation>
    <scope>NUCLEOTIDE SEQUENCE</scope>
</reference>
<reference evidence="5" key="4">
    <citation type="journal article" date="2016" name="Gigascience">
        <title>De novo construction of an expanded transcriptome assembly for the western tarnished plant bug, Lygus hesperus.</title>
        <authorList>
            <person name="Tassone E.E."/>
            <person name="Geib S.M."/>
            <person name="Hall B."/>
            <person name="Fabrick J.A."/>
            <person name="Brent C.S."/>
            <person name="Hull J.J."/>
        </authorList>
    </citation>
    <scope>NUCLEOTIDE SEQUENCE</scope>
</reference>
<dbReference type="GO" id="GO:0022904">
    <property type="term" value="P:respiratory electron transport chain"/>
    <property type="evidence" value="ECO:0007669"/>
    <property type="project" value="TreeGrafter"/>
</dbReference>
<dbReference type="CDD" id="cd20265">
    <property type="entry name" value="Complex1_LYR_ETFRF1_LYRM5"/>
    <property type="match status" value="1"/>
</dbReference>
<dbReference type="InterPro" id="IPR045296">
    <property type="entry name" value="Complex1_LYR_ETFRF1_LYRM5"/>
</dbReference>
<reference evidence="3" key="1">
    <citation type="journal article" date="2014" name="PLoS ONE">
        <title>Transcriptome-Based Identification of ABC Transporters in the Western Tarnished Plant Bug Lygus hesperus.</title>
        <authorList>
            <person name="Hull J.J."/>
            <person name="Chaney K."/>
            <person name="Geib S.M."/>
            <person name="Fabrick J.A."/>
            <person name="Brent C.S."/>
            <person name="Walsh D."/>
            <person name="Lavine L.C."/>
        </authorList>
    </citation>
    <scope>NUCLEOTIDE SEQUENCE</scope>
</reference>
<dbReference type="Pfam" id="PF13233">
    <property type="entry name" value="Complex1_LYR_2"/>
    <property type="match status" value="1"/>
</dbReference>
<dbReference type="EMBL" id="GBRD01005407">
    <property type="protein sequence ID" value="JAG60414.1"/>
    <property type="molecule type" value="Transcribed_RNA"/>
</dbReference>
<evidence type="ECO:0000256" key="1">
    <source>
        <dbReference type="ARBA" id="ARBA00009508"/>
    </source>
</evidence>
<dbReference type="GO" id="GO:0090324">
    <property type="term" value="P:negative regulation of oxidative phosphorylation"/>
    <property type="evidence" value="ECO:0007669"/>
    <property type="project" value="InterPro"/>
</dbReference>
<dbReference type="GO" id="GO:0005739">
    <property type="term" value="C:mitochondrion"/>
    <property type="evidence" value="ECO:0007669"/>
    <property type="project" value="TreeGrafter"/>
</dbReference>
<accession>A0A0A9XUP2</accession>
<dbReference type="EMBL" id="GBHO01019069">
    <property type="protein sequence ID" value="JAG24535.1"/>
    <property type="molecule type" value="Transcribed_RNA"/>
</dbReference>
<evidence type="ECO:0000313" key="4">
    <source>
        <dbReference type="EMBL" id="JAG60414.1"/>
    </source>
</evidence>
<dbReference type="EMBL" id="GDHC01002721">
    <property type="protein sequence ID" value="JAQ15908.1"/>
    <property type="molecule type" value="Transcribed_RNA"/>
</dbReference>
<dbReference type="PANTHER" id="PTHR21024:SF0">
    <property type="entry name" value="ELECTRON TRANSFER FLAVOPROTEIN REGULATORY FACTOR 1"/>
    <property type="match status" value="1"/>
</dbReference>
<evidence type="ECO:0000313" key="2">
    <source>
        <dbReference type="EMBL" id="JAG24535.1"/>
    </source>
</evidence>
<dbReference type="InterPro" id="IPR052000">
    <property type="entry name" value="ETFRF1"/>
</dbReference>
<reference evidence="3" key="2">
    <citation type="submission" date="2014-07" db="EMBL/GenBank/DDBJ databases">
        <authorList>
            <person name="Hull J."/>
        </authorList>
    </citation>
    <scope>NUCLEOTIDE SEQUENCE</scope>
</reference>
<dbReference type="EMBL" id="GBHO01019067">
    <property type="protein sequence ID" value="JAG24537.1"/>
    <property type="molecule type" value="Transcribed_RNA"/>
</dbReference>
<evidence type="ECO:0000313" key="3">
    <source>
        <dbReference type="EMBL" id="JAG24537.1"/>
    </source>
</evidence>